<evidence type="ECO:0008006" key="4">
    <source>
        <dbReference type="Google" id="ProtNLM"/>
    </source>
</evidence>
<accession>A0A3G1B2L1</accession>
<gene>
    <name evidence="2" type="ORF">SU86_008280</name>
</gene>
<dbReference type="EMBL" id="CP011097">
    <property type="protein sequence ID" value="AJZ76351.1"/>
    <property type="molecule type" value="Genomic_DNA"/>
</dbReference>
<evidence type="ECO:0000256" key="1">
    <source>
        <dbReference type="ARBA" id="ARBA00007073"/>
    </source>
</evidence>
<dbReference type="Pfam" id="PF09341">
    <property type="entry name" value="Pcc1"/>
    <property type="match status" value="1"/>
</dbReference>
<dbReference type="KEGG" id="tah:SU86_008280"/>
<dbReference type="NCBIfam" id="NF011470">
    <property type="entry name" value="PRK14887.1"/>
    <property type="match status" value="1"/>
</dbReference>
<name>A0A3G1B2L1_9ARCH</name>
<protein>
    <recommendedName>
        <fullName evidence="4">Transcription factor Pcc1</fullName>
    </recommendedName>
</protein>
<proteinExistence type="inferred from homology"/>
<evidence type="ECO:0000313" key="3">
    <source>
        <dbReference type="Proteomes" id="UP000266745"/>
    </source>
</evidence>
<keyword evidence="3" id="KW-1185">Reference proteome</keyword>
<reference evidence="2 3" key="1">
    <citation type="journal article" date="2016" name="Sci. Rep.">
        <title>A novel ammonia-oxidizing archaeon from wastewater treatment plant: Its enrichment, physiological and genomic characteristics.</title>
        <authorList>
            <person name="Li Y."/>
            <person name="Ding K."/>
            <person name="Wen X."/>
            <person name="Zhang B."/>
            <person name="Shen B."/>
            <person name="Yang Y."/>
        </authorList>
    </citation>
    <scope>NUCLEOTIDE SEQUENCE [LARGE SCALE GENOMIC DNA]</scope>
    <source>
        <strain evidence="2 3">SAT1</strain>
    </source>
</reference>
<dbReference type="STRING" id="1603555.SU86_008280"/>
<evidence type="ECO:0000313" key="2">
    <source>
        <dbReference type="EMBL" id="AJZ76351.1"/>
    </source>
</evidence>
<dbReference type="RefSeq" id="WP_048187058.1">
    <property type="nucleotide sequence ID" value="NZ_CP011097.1"/>
</dbReference>
<dbReference type="Proteomes" id="UP000266745">
    <property type="component" value="Chromosome"/>
</dbReference>
<organism evidence="2 3">
    <name type="scientific">Candidatus Nitrosotenuis cloacae</name>
    <dbReference type="NCBI Taxonomy" id="1603555"/>
    <lineage>
        <taxon>Archaea</taxon>
        <taxon>Nitrososphaerota</taxon>
        <taxon>Candidatus Nitrosotenuis</taxon>
    </lineage>
</organism>
<dbReference type="Gene3D" id="3.30.310.50">
    <property type="entry name" value="Alpha-D-phosphohexomutase, C-terminal domain"/>
    <property type="match status" value="1"/>
</dbReference>
<dbReference type="AlphaFoldDB" id="A0A3G1B2L1"/>
<dbReference type="InterPro" id="IPR015419">
    <property type="entry name" value="CTAG/Pcc1"/>
</dbReference>
<comment type="similarity">
    <text evidence="1">Belongs to the CTAG/PCC1 family.</text>
</comment>
<dbReference type="GeneID" id="24874557"/>
<dbReference type="OrthoDB" id="85338at2157"/>
<sequence length="78" mass="8702">METTLKITIDHLTKKKADAIRAALEPDNVDFPKGLSFEMENLDNALVFNFHSTGNMKTLTATIDEVLSHVQVALKVME</sequence>